<accession>A0ACB8U835</accession>
<protein>
    <submittedName>
        <fullName evidence="1">Pyridoxal phosphate-dependent transferase</fullName>
    </submittedName>
</protein>
<organism evidence="1 2">
    <name type="scientific">Irpex rosettiformis</name>
    <dbReference type="NCBI Taxonomy" id="378272"/>
    <lineage>
        <taxon>Eukaryota</taxon>
        <taxon>Fungi</taxon>
        <taxon>Dikarya</taxon>
        <taxon>Basidiomycota</taxon>
        <taxon>Agaricomycotina</taxon>
        <taxon>Agaricomycetes</taxon>
        <taxon>Polyporales</taxon>
        <taxon>Irpicaceae</taxon>
        <taxon>Irpex</taxon>
    </lineage>
</organism>
<evidence type="ECO:0000313" key="2">
    <source>
        <dbReference type="Proteomes" id="UP001055072"/>
    </source>
</evidence>
<dbReference type="Proteomes" id="UP001055072">
    <property type="component" value="Unassembled WGS sequence"/>
</dbReference>
<evidence type="ECO:0000313" key="1">
    <source>
        <dbReference type="EMBL" id="KAI0090483.1"/>
    </source>
</evidence>
<keyword evidence="2" id="KW-1185">Reference proteome</keyword>
<dbReference type="EMBL" id="MU274908">
    <property type="protein sequence ID" value="KAI0090483.1"/>
    <property type="molecule type" value="Genomic_DNA"/>
</dbReference>
<keyword evidence="1" id="KW-0808">Transferase</keyword>
<sequence length="302" mass="33679">MRQNSLSYKYGVTVSVTFWLHPGSIILRAAIDIDGLEIILEKEKADHPDKSSALALFTEFPSNPLLRCADLPRLRALADKYDFLIVVDETIGNLVNVEVLPYADVVVSSLSKVFSGDSNVMGGSLILNPKGRHYSELKTYFAANYEDSYYCEDATYMERNSRDFSRRIRVIDANTQAVCAFLHSQPSVKTVYYPKYTTPEHYARCKRPGGGFGGLFSVTFHDPRVSEAFFNALPCHKGPSLGTNFTLACPYTILGHYAELDWAAEYGVEKGLVRVSVGMEDQKVLLDGFERALKVAVDSIKD</sequence>
<name>A0ACB8U835_9APHY</name>
<comment type="caution">
    <text evidence="1">The sequence shown here is derived from an EMBL/GenBank/DDBJ whole genome shotgun (WGS) entry which is preliminary data.</text>
</comment>
<proteinExistence type="predicted"/>
<reference evidence="1" key="1">
    <citation type="journal article" date="2021" name="Environ. Microbiol.">
        <title>Gene family expansions and transcriptome signatures uncover fungal adaptations to wood decay.</title>
        <authorList>
            <person name="Hage H."/>
            <person name="Miyauchi S."/>
            <person name="Viragh M."/>
            <person name="Drula E."/>
            <person name="Min B."/>
            <person name="Chaduli D."/>
            <person name="Navarro D."/>
            <person name="Favel A."/>
            <person name="Norest M."/>
            <person name="Lesage-Meessen L."/>
            <person name="Balint B."/>
            <person name="Merenyi Z."/>
            <person name="de Eugenio L."/>
            <person name="Morin E."/>
            <person name="Martinez A.T."/>
            <person name="Baldrian P."/>
            <person name="Stursova M."/>
            <person name="Martinez M.J."/>
            <person name="Novotny C."/>
            <person name="Magnuson J.K."/>
            <person name="Spatafora J.W."/>
            <person name="Maurice S."/>
            <person name="Pangilinan J."/>
            <person name="Andreopoulos W."/>
            <person name="LaButti K."/>
            <person name="Hundley H."/>
            <person name="Na H."/>
            <person name="Kuo A."/>
            <person name="Barry K."/>
            <person name="Lipzen A."/>
            <person name="Henrissat B."/>
            <person name="Riley R."/>
            <person name="Ahrendt S."/>
            <person name="Nagy L.G."/>
            <person name="Grigoriev I.V."/>
            <person name="Martin F."/>
            <person name="Rosso M.N."/>
        </authorList>
    </citation>
    <scope>NUCLEOTIDE SEQUENCE</scope>
    <source>
        <strain evidence="1">CBS 384.51</strain>
    </source>
</reference>
<gene>
    <name evidence="1" type="ORF">BDY19DRAFT_1041199</name>
</gene>